<dbReference type="Proteomes" id="UP000481030">
    <property type="component" value="Unassembled WGS sequence"/>
</dbReference>
<dbReference type="Pfam" id="PF00293">
    <property type="entry name" value="NUDIX"/>
    <property type="match status" value="1"/>
</dbReference>
<evidence type="ECO:0000313" key="5">
    <source>
        <dbReference type="Proteomes" id="UP000481030"/>
    </source>
</evidence>
<dbReference type="InterPro" id="IPR014078">
    <property type="entry name" value="Nudix_YtkD"/>
</dbReference>
<dbReference type="InterPro" id="IPR015797">
    <property type="entry name" value="NUDIX_hydrolase-like_dom_sf"/>
</dbReference>
<dbReference type="InterPro" id="IPR020476">
    <property type="entry name" value="Nudix_hydrolase"/>
</dbReference>
<dbReference type="PROSITE" id="PS51462">
    <property type="entry name" value="NUDIX"/>
    <property type="match status" value="1"/>
</dbReference>
<dbReference type="PROSITE" id="PS00893">
    <property type="entry name" value="NUDIX_BOX"/>
    <property type="match status" value="1"/>
</dbReference>
<dbReference type="Gene3D" id="3.90.79.10">
    <property type="entry name" value="Nucleoside Triphosphate Pyrophosphohydrolase"/>
    <property type="match status" value="1"/>
</dbReference>
<dbReference type="EMBL" id="WBOS01000001">
    <property type="protein sequence ID" value="KAB2338909.1"/>
    <property type="molecule type" value="Genomic_DNA"/>
</dbReference>
<comment type="caution">
    <text evidence="4">The sequence shown here is derived from an EMBL/GenBank/DDBJ whole genome shotgun (WGS) entry which is preliminary data.</text>
</comment>
<dbReference type="InterPro" id="IPR020084">
    <property type="entry name" value="NUDIX_hydrolase_CS"/>
</dbReference>
<evidence type="ECO:0000313" key="4">
    <source>
        <dbReference type="EMBL" id="KAB2338909.1"/>
    </source>
</evidence>
<comment type="similarity">
    <text evidence="2">Belongs to the Nudix hydrolase family.</text>
</comment>
<dbReference type="CDD" id="cd04665">
    <property type="entry name" value="NUDIX_RppH"/>
    <property type="match status" value="1"/>
</dbReference>
<organism evidence="4 5">
    <name type="scientific">Cytobacillus depressus</name>
    <dbReference type="NCBI Taxonomy" id="1602942"/>
    <lineage>
        <taxon>Bacteria</taxon>
        <taxon>Bacillati</taxon>
        <taxon>Bacillota</taxon>
        <taxon>Bacilli</taxon>
        <taxon>Bacillales</taxon>
        <taxon>Bacillaceae</taxon>
        <taxon>Cytobacillus</taxon>
    </lineage>
</organism>
<dbReference type="GO" id="GO:0016787">
    <property type="term" value="F:hydrolase activity"/>
    <property type="evidence" value="ECO:0007669"/>
    <property type="project" value="UniProtKB-KW"/>
</dbReference>
<sequence length="158" mass="17973">MESFLDANGGTVRISFKPHSFHKQPEHVFIICKMGKQWLLTNHSKRGLEFPGGKVEIGESLEGAARREALEETGAVIKDLQWIGEYEVIRSNTSFVKAIFFGNVEKLEEKGHYYETNGPVLIDGDILTRRWAPEYSFIMKDAVVEKSINRILEKNGMV</sequence>
<dbReference type="SUPFAM" id="SSF55811">
    <property type="entry name" value="Nudix"/>
    <property type="match status" value="1"/>
</dbReference>
<accession>A0A6L3VDA0</accession>
<dbReference type="PRINTS" id="PR00502">
    <property type="entry name" value="NUDIXFAMILY"/>
</dbReference>
<dbReference type="InterPro" id="IPR000086">
    <property type="entry name" value="NUDIX_hydrolase_dom"/>
</dbReference>
<dbReference type="AlphaFoldDB" id="A0A6L3VDA0"/>
<protein>
    <submittedName>
        <fullName evidence="4">Nucleoside triphosphatase YtkD</fullName>
    </submittedName>
</protein>
<proteinExistence type="inferred from homology"/>
<gene>
    <name evidence="4" type="primary">ytkD</name>
    <name evidence="4" type="ORF">F7731_05025</name>
</gene>
<keyword evidence="1 2" id="KW-0378">Hydrolase</keyword>
<dbReference type="NCBIfam" id="TIGR02705">
    <property type="entry name" value="nudix_YtkD"/>
    <property type="match status" value="1"/>
</dbReference>
<reference evidence="4 5" key="1">
    <citation type="journal article" date="2016" name="Antonie Van Leeuwenhoek">
        <title>Bacillus depressus sp. nov., isolated from soil of a sunflower field.</title>
        <authorList>
            <person name="Wei X."/>
            <person name="Xin D."/>
            <person name="Xin Y."/>
            <person name="Zhang H."/>
            <person name="Wang T."/>
            <person name="Zhang J."/>
        </authorList>
    </citation>
    <scope>NUCLEOTIDE SEQUENCE [LARGE SCALE GENOMIC DNA]</scope>
    <source>
        <strain evidence="4 5">BZ1</strain>
    </source>
</reference>
<feature type="domain" description="Nudix hydrolase" evidence="3">
    <location>
        <begin position="21"/>
        <end position="155"/>
    </location>
</feature>
<name>A0A6L3VDA0_9BACI</name>
<keyword evidence="5" id="KW-1185">Reference proteome</keyword>
<evidence type="ECO:0000256" key="1">
    <source>
        <dbReference type="ARBA" id="ARBA00022801"/>
    </source>
</evidence>
<dbReference type="OrthoDB" id="9131041at2"/>
<evidence type="ECO:0000256" key="2">
    <source>
        <dbReference type="RuleBase" id="RU003476"/>
    </source>
</evidence>
<dbReference type="RefSeq" id="WP_151533654.1">
    <property type="nucleotide sequence ID" value="NZ_WBOS01000001.1"/>
</dbReference>
<evidence type="ECO:0000259" key="3">
    <source>
        <dbReference type="PROSITE" id="PS51462"/>
    </source>
</evidence>